<comment type="cofactor">
    <cofactor evidence="1 6">
        <name>FAD</name>
        <dbReference type="ChEBI" id="CHEBI:57692"/>
    </cofactor>
</comment>
<dbReference type="InterPro" id="IPR052166">
    <property type="entry name" value="Diverse_Acyl-CoA_DH"/>
</dbReference>
<protein>
    <submittedName>
        <fullName evidence="12">Acyl-CoA dehydrogenase</fullName>
    </submittedName>
</protein>
<dbReference type="InterPro" id="IPR046373">
    <property type="entry name" value="Acyl-CoA_Oxase/DH_mid-dom_sf"/>
</dbReference>
<feature type="domain" description="Acyl-CoA dehydrogenase/oxidase C-terminal" evidence="8">
    <location>
        <begin position="289"/>
        <end position="440"/>
    </location>
</feature>
<evidence type="ECO:0000256" key="7">
    <source>
        <dbReference type="SAM" id="MobiDB-lite"/>
    </source>
</evidence>
<dbReference type="Proteomes" id="UP001139516">
    <property type="component" value="Unassembled WGS sequence"/>
</dbReference>
<keyword evidence="3 6" id="KW-0285">Flavoprotein</keyword>
<dbReference type="InterPro" id="IPR006089">
    <property type="entry name" value="Acyl-CoA_DH_CS"/>
</dbReference>
<evidence type="ECO:0000313" key="12">
    <source>
        <dbReference type="EMBL" id="MCK8785872.1"/>
    </source>
</evidence>
<dbReference type="InterPro" id="IPR009075">
    <property type="entry name" value="AcylCo_DH/oxidase_C"/>
</dbReference>
<dbReference type="InterPro" id="IPR025878">
    <property type="entry name" value="Acyl-CoA_dh-like_C_dom"/>
</dbReference>
<keyword evidence="4 6" id="KW-0274">FAD</keyword>
<dbReference type="InterPro" id="IPR036250">
    <property type="entry name" value="AcylCo_DH-like_C"/>
</dbReference>
<feature type="region of interest" description="Disordered" evidence="7">
    <location>
        <begin position="54"/>
        <end position="84"/>
    </location>
</feature>
<dbReference type="PROSITE" id="PS00072">
    <property type="entry name" value="ACYL_COA_DH_1"/>
    <property type="match status" value="1"/>
</dbReference>
<reference evidence="12" key="1">
    <citation type="submission" date="2022-04" db="EMBL/GenBank/DDBJ databases">
        <title>Roseomonas acroporae sp. nov., isolated from coral Acropora digitifera.</title>
        <authorList>
            <person name="Sun H."/>
        </authorList>
    </citation>
    <scope>NUCLEOTIDE SEQUENCE</scope>
    <source>
        <strain evidence="12">NAR14</strain>
    </source>
</reference>
<dbReference type="EMBL" id="JALPRX010000068">
    <property type="protein sequence ID" value="MCK8785872.1"/>
    <property type="molecule type" value="Genomic_DNA"/>
</dbReference>
<proteinExistence type="inferred from homology"/>
<feature type="compositionally biased region" description="Basic and acidic residues" evidence="7">
    <location>
        <begin position="54"/>
        <end position="66"/>
    </location>
</feature>
<dbReference type="GO" id="GO:0003995">
    <property type="term" value="F:acyl-CoA dehydrogenase activity"/>
    <property type="evidence" value="ECO:0007669"/>
    <property type="project" value="InterPro"/>
</dbReference>
<evidence type="ECO:0000259" key="11">
    <source>
        <dbReference type="Pfam" id="PF12806"/>
    </source>
</evidence>
<dbReference type="SUPFAM" id="SSF47203">
    <property type="entry name" value="Acyl-CoA dehydrogenase C-terminal domain-like"/>
    <property type="match status" value="1"/>
</dbReference>
<sequence length="553" mass="57660">MTTPHLTTPAEDLGFALARVVDLPGLAATAGAPLGPDEIAAVLEEADRLARERIAPGRQEADRHGAVLEQAPPEDRGDGGNWPAVRTPPHYRDLYRAWIEGGWQGLTAEPGHGGQGLPQTLWSAVMELVSSADMAFGLCPLLSMGAIEALQHAATPAQRERWLPHLVSGEWTGTMCLTEPQAGSDLGALRTRAVPDGRGGYALHGQKIFITWGEHDLAANTLHLVLARLPDAPPGSRGISLFVAPKVLPDGRRNALGCGGLERKMGIHASPTCVMLFEGAEAELVGEPNRGLAAMFVMMNAARLGVGVEGVGQGARAVALAEAYAAGREQGGRPIAEYPDVARMLREMRSVTLAARLLALEASVALDRARLLGDAAAAARIALLTPIVKAWCTDRGIDVASLGVQVHGGAGFTEDAGAAQVLRDARIAPIYEGTNGIQAIDLVVRKVARDSGAAMRALLAEARGVEPRVDAALAALERATALVLAAQARDPAAAEGVAAAYLDACGWVLGGWMLARAAAAEGGAERYGALAEFYLGRLLPRAAARIAEVEVAG</sequence>
<dbReference type="GO" id="GO:0050660">
    <property type="term" value="F:flavin adenine dinucleotide binding"/>
    <property type="evidence" value="ECO:0007669"/>
    <property type="project" value="InterPro"/>
</dbReference>
<feature type="domain" description="Acyl-CoA oxidase/dehydrogenase middle" evidence="9">
    <location>
        <begin position="175"/>
        <end position="278"/>
    </location>
</feature>
<dbReference type="RefSeq" id="WP_248667985.1">
    <property type="nucleotide sequence ID" value="NZ_JALPRX010000068.1"/>
</dbReference>
<dbReference type="Gene3D" id="1.20.140.10">
    <property type="entry name" value="Butyryl-CoA Dehydrogenase, subunit A, domain 3"/>
    <property type="match status" value="1"/>
</dbReference>
<evidence type="ECO:0000259" key="10">
    <source>
        <dbReference type="Pfam" id="PF02771"/>
    </source>
</evidence>
<dbReference type="InterPro" id="IPR006091">
    <property type="entry name" value="Acyl-CoA_Oxase/DH_mid-dom"/>
</dbReference>
<dbReference type="SUPFAM" id="SSF56645">
    <property type="entry name" value="Acyl-CoA dehydrogenase NM domain-like"/>
    <property type="match status" value="1"/>
</dbReference>
<dbReference type="Pfam" id="PF02771">
    <property type="entry name" value="Acyl-CoA_dh_N"/>
    <property type="match status" value="1"/>
</dbReference>
<evidence type="ECO:0000256" key="6">
    <source>
        <dbReference type="RuleBase" id="RU362125"/>
    </source>
</evidence>
<dbReference type="PANTHER" id="PTHR42803:SF1">
    <property type="entry name" value="BROAD-SPECIFICITY LINEAR ACYL-COA DEHYDROGENASE FADE5"/>
    <property type="match status" value="1"/>
</dbReference>
<feature type="domain" description="Acetyl-CoA dehydrogenase-like C-terminal" evidence="11">
    <location>
        <begin position="463"/>
        <end position="550"/>
    </location>
</feature>
<dbReference type="InterPro" id="IPR037069">
    <property type="entry name" value="AcylCoA_DH/ox_N_sf"/>
</dbReference>
<dbReference type="Pfam" id="PF00441">
    <property type="entry name" value="Acyl-CoA_dh_1"/>
    <property type="match status" value="1"/>
</dbReference>
<dbReference type="InterPro" id="IPR013786">
    <property type="entry name" value="AcylCoA_DH/ox_N"/>
</dbReference>
<keyword evidence="5 6" id="KW-0560">Oxidoreductase</keyword>
<dbReference type="Pfam" id="PF02770">
    <property type="entry name" value="Acyl-CoA_dh_M"/>
    <property type="match status" value="1"/>
</dbReference>
<organism evidence="12 13">
    <name type="scientific">Roseomonas acroporae</name>
    <dbReference type="NCBI Taxonomy" id="2937791"/>
    <lineage>
        <taxon>Bacteria</taxon>
        <taxon>Pseudomonadati</taxon>
        <taxon>Pseudomonadota</taxon>
        <taxon>Alphaproteobacteria</taxon>
        <taxon>Acetobacterales</taxon>
        <taxon>Roseomonadaceae</taxon>
        <taxon>Roseomonas</taxon>
    </lineage>
</organism>
<dbReference type="InterPro" id="IPR009100">
    <property type="entry name" value="AcylCoA_DH/oxidase_NM_dom_sf"/>
</dbReference>
<evidence type="ECO:0000256" key="1">
    <source>
        <dbReference type="ARBA" id="ARBA00001974"/>
    </source>
</evidence>
<evidence type="ECO:0000256" key="3">
    <source>
        <dbReference type="ARBA" id="ARBA00022630"/>
    </source>
</evidence>
<dbReference type="Gene3D" id="2.40.110.10">
    <property type="entry name" value="Butyryl-CoA Dehydrogenase, subunit A, domain 2"/>
    <property type="match status" value="1"/>
</dbReference>
<evidence type="ECO:0000313" key="13">
    <source>
        <dbReference type="Proteomes" id="UP001139516"/>
    </source>
</evidence>
<name>A0A9X1Y9Z2_9PROT</name>
<evidence type="ECO:0000259" key="8">
    <source>
        <dbReference type="Pfam" id="PF00441"/>
    </source>
</evidence>
<keyword evidence="13" id="KW-1185">Reference proteome</keyword>
<accession>A0A9X1Y9Z2</accession>
<comment type="caution">
    <text evidence="12">The sequence shown here is derived from an EMBL/GenBank/DDBJ whole genome shotgun (WGS) entry which is preliminary data.</text>
</comment>
<dbReference type="Gene3D" id="1.10.540.10">
    <property type="entry name" value="Acyl-CoA dehydrogenase/oxidase, N-terminal domain"/>
    <property type="match status" value="1"/>
</dbReference>
<gene>
    <name evidence="12" type="ORF">M0638_15945</name>
</gene>
<dbReference type="AlphaFoldDB" id="A0A9X1Y9Z2"/>
<evidence type="ECO:0000256" key="2">
    <source>
        <dbReference type="ARBA" id="ARBA00009347"/>
    </source>
</evidence>
<dbReference type="PANTHER" id="PTHR42803">
    <property type="entry name" value="ACYL-COA DEHYDROGENASE"/>
    <property type="match status" value="1"/>
</dbReference>
<comment type="similarity">
    <text evidence="2 6">Belongs to the acyl-CoA dehydrogenase family.</text>
</comment>
<evidence type="ECO:0000259" key="9">
    <source>
        <dbReference type="Pfam" id="PF02770"/>
    </source>
</evidence>
<feature type="domain" description="Acyl-CoA dehydrogenase/oxidase N-terminal" evidence="10">
    <location>
        <begin position="92"/>
        <end position="170"/>
    </location>
</feature>
<dbReference type="Pfam" id="PF12806">
    <property type="entry name" value="Acyl-CoA_dh_C"/>
    <property type="match status" value="1"/>
</dbReference>
<evidence type="ECO:0000256" key="4">
    <source>
        <dbReference type="ARBA" id="ARBA00022827"/>
    </source>
</evidence>
<evidence type="ECO:0000256" key="5">
    <source>
        <dbReference type="ARBA" id="ARBA00023002"/>
    </source>
</evidence>